<dbReference type="EMBL" id="JBBPBK010000228">
    <property type="protein sequence ID" value="KAK9266112.1"/>
    <property type="molecule type" value="Genomic_DNA"/>
</dbReference>
<dbReference type="AlphaFoldDB" id="A0AAP0QYD3"/>
<keyword evidence="2" id="KW-1185">Reference proteome</keyword>
<name>A0AAP0QYD3_LIQFO</name>
<sequence>MIALRCLEGVFGPSNEITNDIPSAPDLKIGFNSSESCEDVLQRILREMSISNLRMAGPELLKWDVRPFIMHKRTCLPKCALEQLKDGILEGTHPSAAFFSQRHINYKI</sequence>
<dbReference type="Proteomes" id="UP001415857">
    <property type="component" value="Unassembled WGS sequence"/>
</dbReference>
<dbReference type="PANTHER" id="PTHR47863:SF4">
    <property type="entry name" value="RING_FYVE_PHD ZINC FINGER SUPERFAMILY PROTEIN"/>
    <property type="match status" value="1"/>
</dbReference>
<protein>
    <submittedName>
        <fullName evidence="1">Uncharacterized protein</fullName>
    </submittedName>
</protein>
<evidence type="ECO:0000313" key="2">
    <source>
        <dbReference type="Proteomes" id="UP001415857"/>
    </source>
</evidence>
<reference evidence="1 2" key="1">
    <citation type="journal article" date="2024" name="Plant J.">
        <title>Genome sequences and population genomics reveal climatic adaptation and genomic divergence between two closely related sweetgum species.</title>
        <authorList>
            <person name="Xu W.Q."/>
            <person name="Ren C.Q."/>
            <person name="Zhang X.Y."/>
            <person name="Comes H.P."/>
            <person name="Liu X.H."/>
            <person name="Li Y.G."/>
            <person name="Kettle C.J."/>
            <person name="Jalonen R."/>
            <person name="Gaisberger H."/>
            <person name="Ma Y.Z."/>
            <person name="Qiu Y.X."/>
        </authorList>
    </citation>
    <scope>NUCLEOTIDE SEQUENCE [LARGE SCALE GENOMIC DNA]</scope>
    <source>
        <strain evidence="1">Hangzhou</strain>
    </source>
</reference>
<proteinExistence type="predicted"/>
<gene>
    <name evidence="1" type="ORF">L1049_017790</name>
</gene>
<accession>A0AAP0QYD3</accession>
<organism evidence="1 2">
    <name type="scientific">Liquidambar formosana</name>
    <name type="common">Formosan gum</name>
    <dbReference type="NCBI Taxonomy" id="63359"/>
    <lineage>
        <taxon>Eukaryota</taxon>
        <taxon>Viridiplantae</taxon>
        <taxon>Streptophyta</taxon>
        <taxon>Embryophyta</taxon>
        <taxon>Tracheophyta</taxon>
        <taxon>Spermatophyta</taxon>
        <taxon>Magnoliopsida</taxon>
        <taxon>eudicotyledons</taxon>
        <taxon>Gunneridae</taxon>
        <taxon>Pentapetalae</taxon>
        <taxon>Saxifragales</taxon>
        <taxon>Altingiaceae</taxon>
        <taxon>Liquidambar</taxon>
    </lineage>
</organism>
<dbReference type="PANTHER" id="PTHR47863">
    <property type="entry name" value="RING/FYVE/PHD ZINC FINGER SUPERFAMILY PROTEIN"/>
    <property type="match status" value="1"/>
</dbReference>
<evidence type="ECO:0000313" key="1">
    <source>
        <dbReference type="EMBL" id="KAK9266112.1"/>
    </source>
</evidence>
<comment type="caution">
    <text evidence="1">The sequence shown here is derived from an EMBL/GenBank/DDBJ whole genome shotgun (WGS) entry which is preliminary data.</text>
</comment>